<name>L7CMI0_RHOBT</name>
<reference evidence="2 3" key="1">
    <citation type="journal article" date="2013" name="Mar. Genomics">
        <title>Expression of sulfatases in Rhodopirellula baltica and the diversity of sulfatases in the genus Rhodopirellula.</title>
        <authorList>
            <person name="Wegner C.E."/>
            <person name="Richter-Heitmann T."/>
            <person name="Klindworth A."/>
            <person name="Klockow C."/>
            <person name="Richter M."/>
            <person name="Achstetter T."/>
            <person name="Glockner F.O."/>
            <person name="Harder J."/>
        </authorList>
    </citation>
    <scope>NUCLEOTIDE SEQUENCE [LARGE SCALE GENOMIC DNA]</scope>
    <source>
        <strain evidence="2 3">SWK14</strain>
    </source>
</reference>
<evidence type="ECO:0000313" key="2">
    <source>
        <dbReference type="EMBL" id="ELP34842.1"/>
    </source>
</evidence>
<evidence type="ECO:0000313" key="3">
    <source>
        <dbReference type="Proteomes" id="UP000010959"/>
    </source>
</evidence>
<evidence type="ECO:0000256" key="1">
    <source>
        <dbReference type="SAM" id="MobiDB-lite"/>
    </source>
</evidence>
<gene>
    <name evidence="2" type="ORF">RBSWK_01349</name>
</gene>
<accession>L7CMI0</accession>
<proteinExistence type="predicted"/>
<sequence>MPHLLSDTHSSLVAKPFRRSPRLSAGATTLAKTVQMRKASCQPSQRLHHSA</sequence>
<protein>
    <submittedName>
        <fullName evidence="2">Uncharacterized protein</fullName>
    </submittedName>
</protein>
<organism evidence="2 3">
    <name type="scientific">Rhodopirellula baltica SWK14</name>
    <dbReference type="NCBI Taxonomy" id="993516"/>
    <lineage>
        <taxon>Bacteria</taxon>
        <taxon>Pseudomonadati</taxon>
        <taxon>Planctomycetota</taxon>
        <taxon>Planctomycetia</taxon>
        <taxon>Pirellulales</taxon>
        <taxon>Pirellulaceae</taxon>
        <taxon>Rhodopirellula</taxon>
    </lineage>
</organism>
<dbReference type="EMBL" id="AMWG01000023">
    <property type="protein sequence ID" value="ELP34842.1"/>
    <property type="molecule type" value="Genomic_DNA"/>
</dbReference>
<dbReference type="Proteomes" id="UP000010959">
    <property type="component" value="Unassembled WGS sequence"/>
</dbReference>
<dbReference type="AlphaFoldDB" id="L7CMI0"/>
<feature type="region of interest" description="Disordered" evidence="1">
    <location>
        <begin position="1"/>
        <end position="25"/>
    </location>
</feature>
<comment type="caution">
    <text evidence="2">The sequence shown here is derived from an EMBL/GenBank/DDBJ whole genome shotgun (WGS) entry which is preliminary data.</text>
</comment>